<dbReference type="InterPro" id="IPR013406">
    <property type="entry name" value="CHP02574_addiction_mod"/>
</dbReference>
<dbReference type="RefSeq" id="WP_064008791.1">
    <property type="nucleotide sequence ID" value="NZ_LUUG01000073.1"/>
</dbReference>
<accession>A0A177MEM0</accession>
<name>A0A177MEM0_METMH</name>
<reference evidence="1 2" key="1">
    <citation type="submission" date="2016-03" db="EMBL/GenBank/DDBJ databases">
        <authorList>
            <person name="Ploux O."/>
        </authorList>
    </citation>
    <scope>NUCLEOTIDE SEQUENCE [LARGE SCALE GENOMIC DNA]</scope>
    <source>
        <strain evidence="1 2">R-45363</strain>
    </source>
</reference>
<dbReference type="NCBIfam" id="TIGR02574">
    <property type="entry name" value="stabl_TIGR02574"/>
    <property type="match status" value="1"/>
</dbReference>
<dbReference type="Pfam" id="PF09720">
    <property type="entry name" value="Unstab_antitox"/>
    <property type="match status" value="1"/>
</dbReference>
<comment type="caution">
    <text evidence="1">The sequence shown here is derived from an EMBL/GenBank/DDBJ whole genome shotgun (WGS) entry which is preliminary data.</text>
</comment>
<gene>
    <name evidence="1" type="ORF">A1332_14650</name>
</gene>
<organism evidence="1 2">
    <name type="scientific">Methylomonas methanica</name>
    <dbReference type="NCBI Taxonomy" id="421"/>
    <lineage>
        <taxon>Bacteria</taxon>
        <taxon>Pseudomonadati</taxon>
        <taxon>Pseudomonadota</taxon>
        <taxon>Gammaproteobacteria</taxon>
        <taxon>Methylococcales</taxon>
        <taxon>Methylococcaceae</taxon>
        <taxon>Methylomonas</taxon>
    </lineage>
</organism>
<protein>
    <recommendedName>
        <fullName evidence="3">Addiction module antitoxin RelB</fullName>
    </recommendedName>
</protein>
<evidence type="ECO:0000313" key="1">
    <source>
        <dbReference type="EMBL" id="OAI04208.1"/>
    </source>
</evidence>
<evidence type="ECO:0000313" key="2">
    <source>
        <dbReference type="Proteomes" id="UP000078090"/>
    </source>
</evidence>
<proteinExistence type="predicted"/>
<sequence length="74" mass="8032">MGTQLELLEAQALQLTVGERAAFAQLLLASLDEDAEIEEAWVAETERRISDIENGTVQVIPIAEALAQVRAALK</sequence>
<dbReference type="OrthoDB" id="5570388at2"/>
<dbReference type="Proteomes" id="UP000078090">
    <property type="component" value="Unassembled WGS sequence"/>
</dbReference>
<evidence type="ECO:0008006" key="3">
    <source>
        <dbReference type="Google" id="ProtNLM"/>
    </source>
</evidence>
<dbReference type="AlphaFoldDB" id="A0A177MEM0"/>
<dbReference type="EMBL" id="LUUG01000073">
    <property type="protein sequence ID" value="OAI04208.1"/>
    <property type="molecule type" value="Genomic_DNA"/>
</dbReference>